<keyword evidence="3" id="KW-1185">Reference proteome</keyword>
<dbReference type="Proteomes" id="UP000553756">
    <property type="component" value="Unassembled WGS sequence"/>
</dbReference>
<sequence length="50" mass="5472">MRNLDEGPRGGSNIWLMAVIVICLAPSVDSIMADIVVTALAVWTMRNSRQ</sequence>
<organism evidence="2 3">
    <name type="scientific">Bifidobacterium panos</name>
    <dbReference type="NCBI Taxonomy" id="2675321"/>
    <lineage>
        <taxon>Bacteria</taxon>
        <taxon>Bacillati</taxon>
        <taxon>Actinomycetota</taxon>
        <taxon>Actinomycetes</taxon>
        <taxon>Bifidobacteriales</taxon>
        <taxon>Bifidobacteriaceae</taxon>
        <taxon>Bifidobacterium</taxon>
    </lineage>
</organism>
<name>A0ABX1SVP6_9BIFI</name>
<comment type="caution">
    <text evidence="2">The sequence shown here is derived from an EMBL/GenBank/DDBJ whole genome shotgun (WGS) entry which is preliminary data.</text>
</comment>
<dbReference type="RefSeq" id="WP_172144430.1">
    <property type="nucleotide sequence ID" value="NZ_JAAIIJ010000006.1"/>
</dbReference>
<reference evidence="2 3" key="1">
    <citation type="submission" date="2020-02" db="EMBL/GenBank/DDBJ databases">
        <title>Characterization of phylogenetic diversity of novel bifidobacterial species isolated in Czech ZOOs.</title>
        <authorList>
            <person name="Lugli G.A."/>
            <person name="Vera N.B."/>
            <person name="Ventura M."/>
        </authorList>
    </citation>
    <scope>NUCLEOTIDE SEQUENCE [LARGE SCALE GENOMIC DNA]</scope>
    <source>
        <strain evidence="2 3">DSM 109963</strain>
    </source>
</reference>
<keyword evidence="1" id="KW-0812">Transmembrane</keyword>
<dbReference type="EMBL" id="JAAIIJ010000006">
    <property type="protein sequence ID" value="NMN01908.1"/>
    <property type="molecule type" value="Genomic_DNA"/>
</dbReference>
<feature type="transmembrane region" description="Helical" evidence="1">
    <location>
        <begin position="14"/>
        <end position="43"/>
    </location>
</feature>
<evidence type="ECO:0000256" key="1">
    <source>
        <dbReference type="SAM" id="Phobius"/>
    </source>
</evidence>
<protein>
    <submittedName>
        <fullName evidence="2">Uncharacterized protein</fullName>
    </submittedName>
</protein>
<evidence type="ECO:0000313" key="2">
    <source>
        <dbReference type="EMBL" id="NMN01908.1"/>
    </source>
</evidence>
<evidence type="ECO:0000313" key="3">
    <source>
        <dbReference type="Proteomes" id="UP000553756"/>
    </source>
</evidence>
<gene>
    <name evidence="2" type="ORF">G1C94_0529</name>
</gene>
<proteinExistence type="predicted"/>
<keyword evidence="1" id="KW-0472">Membrane</keyword>
<keyword evidence="1" id="KW-1133">Transmembrane helix</keyword>
<accession>A0ABX1SVP6</accession>